<dbReference type="EMBL" id="CP011801">
    <property type="protein sequence ID" value="ALA56711.1"/>
    <property type="molecule type" value="Genomic_DNA"/>
</dbReference>
<dbReference type="NCBIfam" id="TIGR00021">
    <property type="entry name" value="rpiA"/>
    <property type="match status" value="1"/>
</dbReference>
<dbReference type="Gene3D" id="3.30.70.260">
    <property type="match status" value="1"/>
</dbReference>
<dbReference type="AlphaFoldDB" id="A0A0K2G6W0"/>
<dbReference type="PANTHER" id="PTHR11934:SF0">
    <property type="entry name" value="RIBOSE-5-PHOSPHATE ISOMERASE"/>
    <property type="match status" value="1"/>
</dbReference>
<comment type="subunit">
    <text evidence="3">Homodimer.</text>
</comment>
<evidence type="ECO:0000256" key="1">
    <source>
        <dbReference type="ARBA" id="ARBA00001713"/>
    </source>
</evidence>
<dbReference type="InterPro" id="IPR037171">
    <property type="entry name" value="NagB/RpiA_transferase-like"/>
</dbReference>
<dbReference type="KEGG" id="nmv:NITMOv2_0272"/>
<comment type="catalytic activity">
    <reaction evidence="1 3">
        <text>aldehydo-D-ribose 5-phosphate = D-ribulose 5-phosphate</text>
        <dbReference type="Rhea" id="RHEA:14657"/>
        <dbReference type="ChEBI" id="CHEBI:58121"/>
        <dbReference type="ChEBI" id="CHEBI:58273"/>
        <dbReference type="EC" id="5.3.1.6"/>
    </reaction>
</comment>
<gene>
    <name evidence="3 4" type="primary">rpiA</name>
    <name evidence="4" type="ORF">NITMOv2_0272</name>
</gene>
<evidence type="ECO:0000313" key="4">
    <source>
        <dbReference type="EMBL" id="ALA56711.1"/>
    </source>
</evidence>
<keyword evidence="2 3" id="KW-0413">Isomerase</keyword>
<feature type="binding site" evidence="3">
    <location>
        <begin position="87"/>
        <end position="90"/>
    </location>
    <ligand>
        <name>substrate</name>
    </ligand>
</feature>
<dbReference type="SUPFAM" id="SSF75445">
    <property type="entry name" value="D-ribose-5-phosphate isomerase (RpiA), lid domain"/>
    <property type="match status" value="1"/>
</dbReference>
<dbReference type="PANTHER" id="PTHR11934">
    <property type="entry name" value="RIBOSE-5-PHOSPHATE ISOMERASE"/>
    <property type="match status" value="1"/>
</dbReference>
<dbReference type="EC" id="5.3.1.6" evidence="3"/>
<keyword evidence="5" id="KW-1185">Reference proteome</keyword>
<comment type="pathway">
    <text evidence="3">Carbohydrate degradation; pentose phosphate pathway; D-ribose 5-phosphate from D-ribulose 5-phosphate (non-oxidative stage): step 1/1.</text>
</comment>
<feature type="active site" description="Proton acceptor" evidence="3">
    <location>
        <position position="109"/>
    </location>
</feature>
<dbReference type="CDD" id="cd01398">
    <property type="entry name" value="RPI_A"/>
    <property type="match status" value="1"/>
</dbReference>
<dbReference type="Gene3D" id="3.40.50.1360">
    <property type="match status" value="1"/>
</dbReference>
<dbReference type="GO" id="GO:0005829">
    <property type="term" value="C:cytosol"/>
    <property type="evidence" value="ECO:0007669"/>
    <property type="project" value="TreeGrafter"/>
</dbReference>
<dbReference type="STRING" id="42253.NITMOv2_0272"/>
<dbReference type="Pfam" id="PF06026">
    <property type="entry name" value="Rib_5-P_isom_A"/>
    <property type="match status" value="1"/>
</dbReference>
<dbReference type="UniPathway" id="UPA00115">
    <property type="reaction ID" value="UER00412"/>
</dbReference>
<dbReference type="GO" id="GO:0004751">
    <property type="term" value="F:ribose-5-phosphate isomerase activity"/>
    <property type="evidence" value="ECO:0007669"/>
    <property type="project" value="UniProtKB-UniRule"/>
</dbReference>
<evidence type="ECO:0000313" key="5">
    <source>
        <dbReference type="Proteomes" id="UP000069205"/>
    </source>
</evidence>
<feature type="binding site" evidence="3">
    <location>
        <begin position="100"/>
        <end position="103"/>
    </location>
    <ligand>
        <name>substrate</name>
    </ligand>
</feature>
<dbReference type="PATRIC" id="fig|42253.5.peg.263"/>
<dbReference type="Proteomes" id="UP000069205">
    <property type="component" value="Chromosome"/>
</dbReference>
<proteinExistence type="inferred from homology"/>
<dbReference type="RefSeq" id="WP_053378157.1">
    <property type="nucleotide sequence ID" value="NZ_CP011801.1"/>
</dbReference>
<protein>
    <recommendedName>
        <fullName evidence="3">Ribose-5-phosphate isomerase A</fullName>
        <ecNumber evidence="3">5.3.1.6</ecNumber>
    </recommendedName>
    <alternativeName>
        <fullName evidence="3">Phosphoriboisomerase A</fullName>
        <shortName evidence="3">PRI</shortName>
    </alternativeName>
</protein>
<evidence type="ECO:0000256" key="2">
    <source>
        <dbReference type="ARBA" id="ARBA00023235"/>
    </source>
</evidence>
<dbReference type="SUPFAM" id="SSF100950">
    <property type="entry name" value="NagB/RpiA/CoA transferase-like"/>
    <property type="match status" value="1"/>
</dbReference>
<dbReference type="InterPro" id="IPR004788">
    <property type="entry name" value="Ribose5P_isomerase_type_A"/>
</dbReference>
<name>A0A0K2G6W0_NITMO</name>
<organism evidence="4 5">
    <name type="scientific">Nitrospira moscoviensis</name>
    <dbReference type="NCBI Taxonomy" id="42253"/>
    <lineage>
        <taxon>Bacteria</taxon>
        <taxon>Pseudomonadati</taxon>
        <taxon>Nitrospirota</taxon>
        <taxon>Nitrospiria</taxon>
        <taxon>Nitrospirales</taxon>
        <taxon>Nitrospiraceae</taxon>
        <taxon>Nitrospira</taxon>
    </lineage>
</organism>
<feature type="binding site" evidence="3">
    <location>
        <begin position="32"/>
        <end position="35"/>
    </location>
    <ligand>
        <name>substrate</name>
    </ligand>
</feature>
<dbReference type="NCBIfam" id="NF001924">
    <property type="entry name" value="PRK00702.1"/>
    <property type="match status" value="1"/>
</dbReference>
<dbReference type="FunFam" id="3.40.50.1360:FF:000001">
    <property type="entry name" value="Ribose-5-phosphate isomerase A"/>
    <property type="match status" value="1"/>
</dbReference>
<feature type="binding site" evidence="3">
    <location>
        <position position="127"/>
    </location>
    <ligand>
        <name>substrate</name>
    </ligand>
</feature>
<accession>A0A0K2G6W0</accession>
<comment type="function">
    <text evidence="3">Catalyzes the reversible conversion of ribose-5-phosphate to ribulose 5-phosphate.</text>
</comment>
<comment type="similarity">
    <text evidence="3">Belongs to the ribose 5-phosphate isomerase family.</text>
</comment>
<dbReference type="HAMAP" id="MF_00170">
    <property type="entry name" value="Rib_5P_isom_A"/>
    <property type="match status" value="1"/>
</dbReference>
<sequence length="233" mass="25024">MTTLQDLDQLKQAAALKAVDYVKDGMVIGLGTGSTAKHMVIALGEKVKAGMTLRGVPTSQETAALARQSGITLIDTENRWDIDVAIDGADQVDPAFNLIKGGGGALLKEKIVAASARQFIVLVDHTKRVPALGGTFPLPIEVVPFGWGSTAREIERLTKSRVVLRERQGNPFRTEAGNLIVDAHIDRIDRPEELESALNLIPGVVETGLFVGRTDILIVGTPQGVDVQYAPRR</sequence>
<dbReference type="OrthoDB" id="5870696at2"/>
<dbReference type="GO" id="GO:0006014">
    <property type="term" value="P:D-ribose metabolic process"/>
    <property type="evidence" value="ECO:0007669"/>
    <property type="project" value="TreeGrafter"/>
</dbReference>
<evidence type="ECO:0000256" key="3">
    <source>
        <dbReference type="HAMAP-Rule" id="MF_00170"/>
    </source>
</evidence>
<dbReference type="GO" id="GO:0009052">
    <property type="term" value="P:pentose-phosphate shunt, non-oxidative branch"/>
    <property type="evidence" value="ECO:0007669"/>
    <property type="project" value="UniProtKB-UniRule"/>
</dbReference>
<reference evidence="4 5" key="1">
    <citation type="journal article" date="2015" name="Proc. Natl. Acad. Sci. U.S.A.">
        <title>Expanded metabolic versatility of ubiquitous nitrite-oxidizing bacteria from the genus Nitrospira.</title>
        <authorList>
            <person name="Koch H."/>
            <person name="Lucker S."/>
            <person name="Albertsen M."/>
            <person name="Kitzinger K."/>
            <person name="Herbold C."/>
            <person name="Spieck E."/>
            <person name="Nielsen P.H."/>
            <person name="Wagner M."/>
            <person name="Daims H."/>
        </authorList>
    </citation>
    <scope>NUCLEOTIDE SEQUENCE [LARGE SCALE GENOMIC DNA]</scope>
    <source>
        <strain evidence="4 5">NSP M-1</strain>
    </source>
</reference>
<dbReference type="InterPro" id="IPR020672">
    <property type="entry name" value="Ribose5P_isomerase_typA_subgr"/>
</dbReference>